<proteinExistence type="predicted"/>
<reference evidence="1 2" key="2">
    <citation type="journal article" date="2015" name="Genome Announc.">
        <title>Genome Sequence of the Sulfate-Reducing Thermophilic Bacterium Thermodesulfovibrio yellowstonii Strain DSM 11347T (Phylum Nitrospirae).</title>
        <authorList>
            <person name="Bhatnagar S."/>
            <person name="Badger J.H."/>
            <person name="Madupu R."/>
            <person name="Khouri H.M."/>
            <person name="O'Connor E.M."/>
            <person name="Robb F.T."/>
            <person name="Ward N.L."/>
            <person name="Eisen J.A."/>
        </authorList>
    </citation>
    <scope>NUCLEOTIDE SEQUENCE [LARGE SCALE GENOMIC DNA]</scope>
    <source>
        <strain evidence="2">ATCC 51303 / DSM 11347 / YP87</strain>
    </source>
</reference>
<dbReference type="KEGG" id="tye:THEYE_A0058"/>
<dbReference type="InParanoid" id="B5YH91"/>
<dbReference type="PATRIC" id="fig|289376.4.peg.59"/>
<dbReference type="EMBL" id="CP001147">
    <property type="protein sequence ID" value="ACI22188.1"/>
    <property type="molecule type" value="Genomic_DNA"/>
</dbReference>
<sequence length="37" mass="4516">MLFHLDFSIILSIFKKGVQHQKTYKNITLFREKLKYS</sequence>
<protein>
    <submittedName>
        <fullName evidence="1">Uncharacterized protein</fullName>
    </submittedName>
</protein>
<evidence type="ECO:0000313" key="1">
    <source>
        <dbReference type="EMBL" id="ACI22188.1"/>
    </source>
</evidence>
<gene>
    <name evidence="1" type="ordered locus">THEYE_A0058</name>
</gene>
<keyword evidence="2" id="KW-1185">Reference proteome</keyword>
<name>B5YH91_THEYD</name>
<dbReference type="HOGENOM" id="CLU_3349822_0_0_0"/>
<organism evidence="1 2">
    <name type="scientific">Thermodesulfovibrio yellowstonii (strain ATCC 51303 / DSM 11347 / YP87)</name>
    <dbReference type="NCBI Taxonomy" id="289376"/>
    <lineage>
        <taxon>Bacteria</taxon>
        <taxon>Pseudomonadati</taxon>
        <taxon>Nitrospirota</taxon>
        <taxon>Thermodesulfovibrionia</taxon>
        <taxon>Thermodesulfovibrionales</taxon>
        <taxon>Thermodesulfovibrionaceae</taxon>
        <taxon>Thermodesulfovibrio</taxon>
    </lineage>
</organism>
<dbReference type="Proteomes" id="UP000000718">
    <property type="component" value="Chromosome"/>
</dbReference>
<evidence type="ECO:0000313" key="2">
    <source>
        <dbReference type="Proteomes" id="UP000000718"/>
    </source>
</evidence>
<dbReference type="EnsemblBacteria" id="ACI22188">
    <property type="protein sequence ID" value="ACI22188"/>
    <property type="gene ID" value="THEYE_A0058"/>
</dbReference>
<reference evidence="2" key="1">
    <citation type="submission" date="2008-08" db="EMBL/GenBank/DDBJ databases">
        <title>The complete genome sequence of Thermodesulfovibrio yellowstonii strain ATCC 51303 / DSM 11347 / YP87.</title>
        <authorList>
            <person name="Dodson R.J."/>
            <person name="Durkin A.S."/>
            <person name="Wu M."/>
            <person name="Eisen J."/>
            <person name="Sutton G."/>
        </authorList>
    </citation>
    <scope>NUCLEOTIDE SEQUENCE [LARGE SCALE GENOMIC DNA]</scope>
    <source>
        <strain evidence="2">ATCC 51303 / DSM 11347 / YP87</strain>
    </source>
</reference>
<dbReference type="AlphaFoldDB" id="B5YH91"/>
<accession>B5YH91</accession>